<name>A0ABT9CBL6_9BACL</name>
<dbReference type="Proteomes" id="UP001240171">
    <property type="component" value="Unassembled WGS sequence"/>
</dbReference>
<keyword evidence="5" id="KW-1185">Reference proteome</keyword>
<evidence type="ECO:0000313" key="4">
    <source>
        <dbReference type="EMBL" id="MDO7905008.1"/>
    </source>
</evidence>
<evidence type="ECO:0000313" key="5">
    <source>
        <dbReference type="Proteomes" id="UP001240171"/>
    </source>
</evidence>
<feature type="compositionally biased region" description="Polar residues" evidence="1">
    <location>
        <begin position="107"/>
        <end position="117"/>
    </location>
</feature>
<dbReference type="Pfam" id="PF10646">
    <property type="entry name" value="Germane"/>
    <property type="match status" value="1"/>
</dbReference>
<protein>
    <submittedName>
        <fullName evidence="4">GerMN domain-containing protein</fullName>
    </submittedName>
</protein>
<feature type="compositionally biased region" description="Low complexity" evidence="1">
    <location>
        <begin position="55"/>
        <end position="81"/>
    </location>
</feature>
<evidence type="ECO:0000259" key="3">
    <source>
        <dbReference type="Pfam" id="PF10646"/>
    </source>
</evidence>
<reference evidence="4 5" key="1">
    <citation type="submission" date="2023-07" db="EMBL/GenBank/DDBJ databases">
        <title>Paenibacillus sp. JX-17 nov. isolated from soil.</title>
        <authorList>
            <person name="Wan Y."/>
            <person name="Liu B."/>
        </authorList>
    </citation>
    <scope>NUCLEOTIDE SEQUENCE [LARGE SCALE GENOMIC DNA]</scope>
    <source>
        <strain evidence="4 5">JX-17</strain>
    </source>
</reference>
<organism evidence="4 5">
    <name type="scientific">Paenibacillus lacisoli</name>
    <dbReference type="NCBI Taxonomy" id="3064525"/>
    <lineage>
        <taxon>Bacteria</taxon>
        <taxon>Bacillati</taxon>
        <taxon>Bacillota</taxon>
        <taxon>Bacilli</taxon>
        <taxon>Bacillales</taxon>
        <taxon>Paenibacillaceae</taxon>
        <taxon>Paenibacillus</taxon>
    </lineage>
</organism>
<feature type="compositionally biased region" description="Low complexity" evidence="1">
    <location>
        <begin position="93"/>
        <end position="105"/>
    </location>
</feature>
<gene>
    <name evidence="4" type="ORF">Q5741_01110</name>
</gene>
<accession>A0ABT9CBL6</accession>
<comment type="caution">
    <text evidence="4">The sequence shown here is derived from an EMBL/GenBank/DDBJ whole genome shotgun (WGS) entry which is preliminary data.</text>
</comment>
<evidence type="ECO:0000256" key="2">
    <source>
        <dbReference type="SAM" id="SignalP"/>
    </source>
</evidence>
<dbReference type="RefSeq" id="WP_305022196.1">
    <property type="nucleotide sequence ID" value="NZ_JAUQTB010000001.1"/>
</dbReference>
<dbReference type="EMBL" id="JAUQTB010000001">
    <property type="protein sequence ID" value="MDO7905008.1"/>
    <property type="molecule type" value="Genomic_DNA"/>
</dbReference>
<proteinExistence type="predicted"/>
<keyword evidence="2" id="KW-0732">Signal</keyword>
<feature type="chain" id="PRO_5045214957" evidence="2">
    <location>
        <begin position="27"/>
        <end position="250"/>
    </location>
</feature>
<dbReference type="PROSITE" id="PS51257">
    <property type="entry name" value="PROKAR_LIPOPROTEIN"/>
    <property type="match status" value="1"/>
</dbReference>
<sequence>MNRKVIVTGALALILVAAGCSQKPTAAPSADQDQVKQGAAVQAESETSAADASGESTASVPEPAEASASTSAAADSPDTTSGNAAGKSTGEDTAGQSSTSGQAAAPTDSSKASQTASADEESKQKIAVYYTDPQEMELKKAEAEISFPTKLQKYKAAFQALQHSDNSDLVPLWSDTIELKQLEFVNGALTLNISLPDTARLGSGGEQFALDALKQTMFQFSEVKSIELLVNGDKVESLMGHVDLDHPMTR</sequence>
<feature type="signal peptide" evidence="2">
    <location>
        <begin position="1"/>
        <end position="26"/>
    </location>
</feature>
<feature type="domain" description="GerMN" evidence="3">
    <location>
        <begin position="128"/>
        <end position="236"/>
    </location>
</feature>
<evidence type="ECO:0000256" key="1">
    <source>
        <dbReference type="SAM" id="MobiDB-lite"/>
    </source>
</evidence>
<dbReference type="InterPro" id="IPR019606">
    <property type="entry name" value="GerMN"/>
</dbReference>
<feature type="region of interest" description="Disordered" evidence="1">
    <location>
        <begin position="21"/>
        <end position="122"/>
    </location>
</feature>